<evidence type="ECO:0000313" key="8">
    <source>
        <dbReference type="EMBL" id="MDF0752707.1"/>
    </source>
</evidence>
<dbReference type="InterPro" id="IPR058625">
    <property type="entry name" value="MdtA-like_BSH"/>
</dbReference>
<protein>
    <submittedName>
        <fullName evidence="8">Efflux RND transporter periplasmic adaptor subunit</fullName>
    </submittedName>
</protein>
<evidence type="ECO:0000256" key="1">
    <source>
        <dbReference type="ARBA" id="ARBA00004196"/>
    </source>
</evidence>
<keyword evidence="4 5" id="KW-0175">Coiled coil</keyword>
<feature type="coiled-coil region" evidence="5">
    <location>
        <begin position="161"/>
        <end position="188"/>
    </location>
</feature>
<dbReference type="Gene3D" id="2.40.30.170">
    <property type="match status" value="1"/>
</dbReference>
<comment type="caution">
    <text evidence="8">The sequence shown here is derived from an EMBL/GenBank/DDBJ whole genome shotgun (WGS) entry which is preliminary data.</text>
</comment>
<dbReference type="PANTHER" id="PTHR30469">
    <property type="entry name" value="MULTIDRUG RESISTANCE PROTEIN MDTA"/>
    <property type="match status" value="1"/>
</dbReference>
<dbReference type="Pfam" id="PF25917">
    <property type="entry name" value="BSH_RND"/>
    <property type="match status" value="1"/>
</dbReference>
<gene>
    <name evidence="8" type="ORF">NLU14_20980</name>
</gene>
<evidence type="ECO:0000256" key="3">
    <source>
        <dbReference type="ARBA" id="ARBA00022448"/>
    </source>
</evidence>
<reference evidence="8" key="1">
    <citation type="submission" date="2022-07" db="EMBL/GenBank/DDBJ databases">
        <title>Marinobacter iranensis a new bacterium isolate from a hipersaline lake in Iran.</title>
        <authorList>
            <person name="Mohammad A.M.A."/>
            <person name="Cristina S.-P."/>
            <person name="Antonio V."/>
        </authorList>
    </citation>
    <scope>NUCLEOTIDE SEQUENCE</scope>
    <source>
        <strain evidence="8">71-i</strain>
    </source>
</reference>
<feature type="domain" description="Multidrug resistance protein MdtA-like barrel-sandwich hybrid" evidence="6">
    <location>
        <begin position="68"/>
        <end position="210"/>
    </location>
</feature>
<evidence type="ECO:0000256" key="4">
    <source>
        <dbReference type="ARBA" id="ARBA00023054"/>
    </source>
</evidence>
<evidence type="ECO:0000256" key="5">
    <source>
        <dbReference type="SAM" id="Coils"/>
    </source>
</evidence>
<sequence length="373" mass="41061">MKYPKRKRWLAPAILITGLIIAVLLMASEEDELPSGLRSKPLAVEVIKAQRSTLRLDVPAWGLVEPREQIDIRPQVEGSIVSVSDHIVAGAVINQGDVLFTIDPRDFQNRLVEAKATYEQAMQALEIEKGQQEIARAEYKLLQQNDSTKKSNALALRQPQLKERQAVLSMAKAQLKQAELDLERTMLKAPCDGQIMKENIAIGQYAENSTIALSIACTDSYHITASFPSDYRVDATKQKAAVTINDKAYPATLKAVLPQIDPDTRQKQALVSVSDVDLPLGYYAAVTLPGLEFQNVVALPKAALRANNTVWMLTADNTLDIRSVTLAAQNDERIFVANGLEDGAQAILSHIASPLKGMELRLLETEQNQDDAL</sequence>
<dbReference type="Gene3D" id="2.40.50.100">
    <property type="match status" value="1"/>
</dbReference>
<comment type="similarity">
    <text evidence="2">Belongs to the membrane fusion protein (MFP) (TC 8.A.1) family.</text>
</comment>
<keyword evidence="3" id="KW-0813">Transport</keyword>
<dbReference type="RefSeq" id="WP_275710290.1">
    <property type="nucleotide sequence ID" value="NZ_JANCMW010000021.1"/>
</dbReference>
<dbReference type="InterPro" id="IPR058627">
    <property type="entry name" value="MdtA-like_C"/>
</dbReference>
<evidence type="ECO:0000259" key="6">
    <source>
        <dbReference type="Pfam" id="PF25917"/>
    </source>
</evidence>
<evidence type="ECO:0000256" key="2">
    <source>
        <dbReference type="ARBA" id="ARBA00009477"/>
    </source>
</evidence>
<evidence type="ECO:0000313" key="9">
    <source>
        <dbReference type="Proteomes" id="UP001143391"/>
    </source>
</evidence>
<keyword evidence="9" id="KW-1185">Reference proteome</keyword>
<dbReference type="Gene3D" id="1.10.287.470">
    <property type="entry name" value="Helix hairpin bin"/>
    <property type="match status" value="1"/>
</dbReference>
<organism evidence="8 9">
    <name type="scientific">Marinobacter iranensis</name>
    <dbReference type="NCBI Taxonomy" id="2962607"/>
    <lineage>
        <taxon>Bacteria</taxon>
        <taxon>Pseudomonadati</taxon>
        <taxon>Pseudomonadota</taxon>
        <taxon>Gammaproteobacteria</taxon>
        <taxon>Pseudomonadales</taxon>
        <taxon>Marinobacteraceae</taxon>
        <taxon>Marinobacter</taxon>
    </lineage>
</organism>
<comment type="subcellular location">
    <subcellularLocation>
        <location evidence="1">Cell envelope</location>
    </subcellularLocation>
</comment>
<dbReference type="EMBL" id="JANCMW010000021">
    <property type="protein sequence ID" value="MDF0752707.1"/>
    <property type="molecule type" value="Genomic_DNA"/>
</dbReference>
<evidence type="ECO:0000259" key="7">
    <source>
        <dbReference type="Pfam" id="PF25967"/>
    </source>
</evidence>
<name>A0ABT5YG81_9GAMM</name>
<dbReference type="Pfam" id="PF25967">
    <property type="entry name" value="RND-MFP_C"/>
    <property type="match status" value="1"/>
</dbReference>
<dbReference type="Proteomes" id="UP001143391">
    <property type="component" value="Unassembled WGS sequence"/>
</dbReference>
<dbReference type="Gene3D" id="2.40.420.20">
    <property type="match status" value="1"/>
</dbReference>
<dbReference type="InterPro" id="IPR006143">
    <property type="entry name" value="RND_pump_MFP"/>
</dbReference>
<dbReference type="NCBIfam" id="TIGR01730">
    <property type="entry name" value="RND_mfp"/>
    <property type="match status" value="1"/>
</dbReference>
<proteinExistence type="inferred from homology"/>
<accession>A0ABT5YG81</accession>
<dbReference type="PANTHER" id="PTHR30469:SF12">
    <property type="entry name" value="MULTIDRUG RESISTANCE PROTEIN MDTA"/>
    <property type="match status" value="1"/>
</dbReference>
<feature type="domain" description="Multidrug resistance protein MdtA-like C-terminal permuted SH3" evidence="7">
    <location>
        <begin position="295"/>
        <end position="351"/>
    </location>
</feature>
<dbReference type="SUPFAM" id="SSF111369">
    <property type="entry name" value="HlyD-like secretion proteins"/>
    <property type="match status" value="1"/>
</dbReference>